<accession>A0A178ML30</accession>
<name>A0A178ML30_9PROT</name>
<dbReference type="RefSeq" id="WP_068501750.1">
    <property type="nucleotide sequence ID" value="NZ_LWQU01000150.1"/>
</dbReference>
<dbReference type="EMBL" id="LWQU01000150">
    <property type="protein sequence ID" value="OAN49390.1"/>
    <property type="molecule type" value="Genomic_DNA"/>
</dbReference>
<comment type="caution">
    <text evidence="2">The sequence shown here is derived from an EMBL/GenBank/DDBJ whole genome shotgun (WGS) entry which is preliminary data.</text>
</comment>
<dbReference type="AlphaFoldDB" id="A0A178ML30"/>
<dbReference type="InterPro" id="IPR011104">
    <property type="entry name" value="Hpr_kin/Pase_C"/>
</dbReference>
<evidence type="ECO:0000313" key="2">
    <source>
        <dbReference type="EMBL" id="OAN49390.1"/>
    </source>
</evidence>
<sequence length="143" mass="14831">MLLVHATSVEIDGHAVLLRAPSGGGKSDLALRLIDAGAVLVADDQTALTAQDGRLFASCPDTIAGLFEVRGLGVVRLPHCPLAPLSLVVDLVAPDQVERHPEPATASFLGIPVPSVALAPFEASAASKVRLAMRGALRDIMVR</sequence>
<evidence type="ECO:0000259" key="1">
    <source>
        <dbReference type="Pfam" id="PF07475"/>
    </source>
</evidence>
<reference evidence="2 3" key="1">
    <citation type="submission" date="2016-04" db="EMBL/GenBank/DDBJ databases">
        <title>Draft genome sequence of freshwater magnetotactic bacteria Magnetospirillum marisnigri SP-1 and Magnetospirillum moscoviense BB-1.</title>
        <authorList>
            <person name="Koziaeva V."/>
            <person name="Dziuba M.V."/>
            <person name="Ivanov T.M."/>
            <person name="Kuznetsov B."/>
            <person name="Grouzdev D.S."/>
        </authorList>
    </citation>
    <scope>NUCLEOTIDE SEQUENCE [LARGE SCALE GENOMIC DNA]</scope>
    <source>
        <strain evidence="2 3">BB-1</strain>
    </source>
</reference>
<evidence type="ECO:0000313" key="3">
    <source>
        <dbReference type="Proteomes" id="UP000078543"/>
    </source>
</evidence>
<gene>
    <name evidence="2" type="ORF">A6A05_14015</name>
</gene>
<dbReference type="GO" id="GO:0005524">
    <property type="term" value="F:ATP binding"/>
    <property type="evidence" value="ECO:0007669"/>
    <property type="project" value="InterPro"/>
</dbReference>
<dbReference type="CDD" id="cd01918">
    <property type="entry name" value="HprK_C"/>
    <property type="match status" value="1"/>
</dbReference>
<feature type="domain" description="HPr kinase/phosphorylase C-terminal" evidence="1">
    <location>
        <begin position="4"/>
        <end position="76"/>
    </location>
</feature>
<dbReference type="InterPro" id="IPR027417">
    <property type="entry name" value="P-loop_NTPase"/>
</dbReference>
<dbReference type="OrthoDB" id="8326226at2"/>
<dbReference type="Proteomes" id="UP000078543">
    <property type="component" value="Unassembled WGS sequence"/>
</dbReference>
<proteinExistence type="predicted"/>
<keyword evidence="3" id="KW-1185">Reference proteome</keyword>
<protein>
    <recommendedName>
        <fullName evidence="1">HPr kinase/phosphorylase C-terminal domain-containing protein</fullName>
    </recommendedName>
</protein>
<dbReference type="SUPFAM" id="SSF53795">
    <property type="entry name" value="PEP carboxykinase-like"/>
    <property type="match status" value="1"/>
</dbReference>
<dbReference type="STRING" id="1437059.A6A05_14015"/>
<dbReference type="Gene3D" id="3.40.50.300">
    <property type="entry name" value="P-loop containing nucleotide triphosphate hydrolases"/>
    <property type="match status" value="1"/>
</dbReference>
<dbReference type="GO" id="GO:0000155">
    <property type="term" value="F:phosphorelay sensor kinase activity"/>
    <property type="evidence" value="ECO:0007669"/>
    <property type="project" value="InterPro"/>
</dbReference>
<dbReference type="Pfam" id="PF07475">
    <property type="entry name" value="Hpr_kinase_C"/>
    <property type="match status" value="1"/>
</dbReference>
<dbReference type="GO" id="GO:0006109">
    <property type="term" value="P:regulation of carbohydrate metabolic process"/>
    <property type="evidence" value="ECO:0007669"/>
    <property type="project" value="InterPro"/>
</dbReference>
<organism evidence="2 3">
    <name type="scientific">Magnetospirillum moscoviense</name>
    <dbReference type="NCBI Taxonomy" id="1437059"/>
    <lineage>
        <taxon>Bacteria</taxon>
        <taxon>Pseudomonadati</taxon>
        <taxon>Pseudomonadota</taxon>
        <taxon>Alphaproteobacteria</taxon>
        <taxon>Rhodospirillales</taxon>
        <taxon>Rhodospirillaceae</taxon>
        <taxon>Magnetospirillum</taxon>
    </lineage>
</organism>